<dbReference type="InterPro" id="IPR032820">
    <property type="entry name" value="ATPase_put"/>
</dbReference>
<keyword evidence="2" id="KW-0472">Membrane</keyword>
<dbReference type="EMBL" id="CP032364">
    <property type="protein sequence ID" value="AYA98689.1"/>
    <property type="molecule type" value="Genomic_DNA"/>
</dbReference>
<accession>A0A385PYN5</accession>
<dbReference type="Pfam" id="PF09527">
    <property type="entry name" value="ATPase_gene1"/>
    <property type="match status" value="1"/>
</dbReference>
<dbReference type="RefSeq" id="WP_111523862.1">
    <property type="nucleotide sequence ID" value="NZ_CP032364.1"/>
</dbReference>
<reference evidence="3 4" key="1">
    <citation type="submission" date="2018-09" db="EMBL/GenBank/DDBJ databases">
        <title>Genome sequencing of Lachnoanaerobaculum umeaense DSM 23576.</title>
        <authorList>
            <person name="Kook J.-K."/>
            <person name="Park S.-N."/>
            <person name="Lim Y.K."/>
        </authorList>
    </citation>
    <scope>NUCLEOTIDE SEQUENCE [LARGE SCALE GENOMIC DNA]</scope>
    <source>
        <strain evidence="4">DSM 23576 \ CCUG 58757</strain>
    </source>
</reference>
<feature type="transmembrane region" description="Helical" evidence="2">
    <location>
        <begin position="7"/>
        <end position="29"/>
    </location>
</feature>
<evidence type="ECO:0000313" key="4">
    <source>
        <dbReference type="Proteomes" id="UP000265562"/>
    </source>
</evidence>
<keyword evidence="2" id="KW-1133">Transmembrane helix</keyword>
<feature type="transmembrane region" description="Helical" evidence="2">
    <location>
        <begin position="41"/>
        <end position="60"/>
    </location>
</feature>
<keyword evidence="2" id="KW-0812">Transmembrane</keyword>
<name>A0A385PYN5_9FIRM</name>
<sequence>MEALRYLSLISQVGFTMVTPILLCTFIGIKLEQRFEFPFTLIFIILGVISGCMSGFKLIMNTIKKMDKKKIEADLQEQENSFASPKRESRIFKNKDE</sequence>
<dbReference type="Proteomes" id="UP000265562">
    <property type="component" value="Chromosome"/>
</dbReference>
<protein>
    <submittedName>
        <fullName evidence="3">AtpZ/AtpI family protein</fullName>
    </submittedName>
</protein>
<evidence type="ECO:0000256" key="2">
    <source>
        <dbReference type="SAM" id="Phobius"/>
    </source>
</evidence>
<dbReference type="KEGG" id="lua:D4A81_01350"/>
<dbReference type="AlphaFoldDB" id="A0A385PYN5"/>
<keyword evidence="4" id="KW-1185">Reference proteome</keyword>
<gene>
    <name evidence="3" type="ORF">D4A81_01350</name>
</gene>
<feature type="compositionally biased region" description="Basic and acidic residues" evidence="1">
    <location>
        <begin position="85"/>
        <end position="97"/>
    </location>
</feature>
<evidence type="ECO:0000256" key="1">
    <source>
        <dbReference type="SAM" id="MobiDB-lite"/>
    </source>
</evidence>
<organism evidence="3 4">
    <name type="scientific">Lachnoanaerobaculum umeaense</name>
    <dbReference type="NCBI Taxonomy" id="617123"/>
    <lineage>
        <taxon>Bacteria</taxon>
        <taxon>Bacillati</taxon>
        <taxon>Bacillota</taxon>
        <taxon>Clostridia</taxon>
        <taxon>Lachnospirales</taxon>
        <taxon>Lachnospiraceae</taxon>
        <taxon>Lachnoanaerobaculum</taxon>
    </lineage>
</organism>
<feature type="region of interest" description="Disordered" evidence="1">
    <location>
        <begin position="76"/>
        <end position="97"/>
    </location>
</feature>
<dbReference type="OrthoDB" id="2087782at2"/>
<evidence type="ECO:0000313" key="3">
    <source>
        <dbReference type="EMBL" id="AYA98689.1"/>
    </source>
</evidence>
<proteinExistence type="predicted"/>